<protein>
    <recommendedName>
        <fullName evidence="4">DUF676 domain-containing protein</fullName>
    </recommendedName>
</protein>
<feature type="compositionally biased region" description="Pro residues" evidence="1">
    <location>
        <begin position="550"/>
        <end position="562"/>
    </location>
</feature>
<feature type="compositionally biased region" description="Polar residues" evidence="1">
    <location>
        <begin position="246"/>
        <end position="274"/>
    </location>
</feature>
<accession>A0A9P7YIG9</accession>
<proteinExistence type="predicted"/>
<keyword evidence="3" id="KW-1185">Reference proteome</keyword>
<feature type="region of interest" description="Disordered" evidence="1">
    <location>
        <begin position="1"/>
        <end position="95"/>
    </location>
</feature>
<name>A0A9P7YIG9_9HELO</name>
<dbReference type="PANTHER" id="PTHR47842">
    <property type="entry name" value="EXPRESSED PROTEIN"/>
    <property type="match status" value="1"/>
</dbReference>
<feature type="region of interest" description="Disordered" evidence="1">
    <location>
        <begin position="237"/>
        <end position="274"/>
    </location>
</feature>
<evidence type="ECO:0000313" key="3">
    <source>
        <dbReference type="Proteomes" id="UP000824998"/>
    </source>
</evidence>
<dbReference type="OrthoDB" id="3248508at2759"/>
<dbReference type="InterPro" id="IPR029058">
    <property type="entry name" value="AB_hydrolase_fold"/>
</dbReference>
<feature type="region of interest" description="Disordered" evidence="1">
    <location>
        <begin position="393"/>
        <end position="510"/>
    </location>
</feature>
<comment type="caution">
    <text evidence="2">The sequence shown here is derived from an EMBL/GenBank/DDBJ whole genome shotgun (WGS) entry which is preliminary data.</text>
</comment>
<feature type="region of interest" description="Disordered" evidence="1">
    <location>
        <begin position="288"/>
        <end position="308"/>
    </location>
</feature>
<dbReference type="EMBL" id="MU251489">
    <property type="protein sequence ID" value="KAG9233705.1"/>
    <property type="molecule type" value="Genomic_DNA"/>
</dbReference>
<gene>
    <name evidence="2" type="ORF">BJ875DRAFT_505200</name>
</gene>
<dbReference type="PANTHER" id="PTHR47842:SF3">
    <property type="entry name" value="DUF676 DOMAIN-CONTAINING PROTEIN"/>
    <property type="match status" value="1"/>
</dbReference>
<evidence type="ECO:0000256" key="1">
    <source>
        <dbReference type="SAM" id="MobiDB-lite"/>
    </source>
</evidence>
<organism evidence="2 3">
    <name type="scientific">Amylocarpus encephaloides</name>
    <dbReference type="NCBI Taxonomy" id="45428"/>
    <lineage>
        <taxon>Eukaryota</taxon>
        <taxon>Fungi</taxon>
        <taxon>Dikarya</taxon>
        <taxon>Ascomycota</taxon>
        <taxon>Pezizomycotina</taxon>
        <taxon>Leotiomycetes</taxon>
        <taxon>Helotiales</taxon>
        <taxon>Helotiales incertae sedis</taxon>
        <taxon>Amylocarpus</taxon>
    </lineage>
</organism>
<feature type="compositionally biased region" description="Basic and acidic residues" evidence="1">
    <location>
        <begin position="609"/>
        <end position="641"/>
    </location>
</feature>
<evidence type="ECO:0000313" key="2">
    <source>
        <dbReference type="EMBL" id="KAG9233705.1"/>
    </source>
</evidence>
<feature type="compositionally biased region" description="Basic and acidic residues" evidence="1">
    <location>
        <begin position="652"/>
        <end position="672"/>
    </location>
</feature>
<dbReference type="SUPFAM" id="SSF53474">
    <property type="entry name" value="alpha/beta-Hydrolases"/>
    <property type="match status" value="1"/>
</dbReference>
<dbReference type="Gene3D" id="3.40.50.1820">
    <property type="entry name" value="alpha/beta hydrolase"/>
    <property type="match status" value="1"/>
</dbReference>
<feature type="compositionally biased region" description="Polar residues" evidence="1">
    <location>
        <begin position="470"/>
        <end position="479"/>
    </location>
</feature>
<feature type="compositionally biased region" description="Polar residues" evidence="1">
    <location>
        <begin position="16"/>
        <end position="34"/>
    </location>
</feature>
<dbReference type="AlphaFoldDB" id="A0A9P7YIG9"/>
<evidence type="ECO:0008006" key="4">
    <source>
        <dbReference type="Google" id="ProtNLM"/>
    </source>
</evidence>
<sequence>MATSAQLAEKQRHEIPSSSQPSTSLAGAATSAQLSEKARNTRLPPALPPRVVSTQAPPPYTEDDAGRIGRSATISEQWRSHDPRSSSAHSLVPSESARQGRRTLLLVFIHGFMGNETSFQSFPAHIHNLLTITVSDSHLVHTKIYPRYKSRKNINFARDDFSKWLEPHEGSNTDVVLLGHSMGGILGTEVAMLRPFPPVVGKPLRHRILGTINFDTPFLGMHPGVIGAGLGSIFRPAPEQGGVKSPGSSNGGANTPLASSQTSISSQGYAPSMVDSDTASQISLVQSVTSPTANTPPNDSFFNPPFPNDIRLPERKGLSNLLHFINKHSDGLTSATKNLVMSHIEFGGVMADYTGLKIRYENIRSLEDVDNITRSPGQNHSPRDRRVRFINYYTASTGRPKPPKTPPTRPAEVPEEGDDRRSRKATLDGLRLNPLDGRSPSQTPSISVEEHAGGTITPRPLDEPVGASPSEEQITSPGENSGLGDDSLVDQIEHIGEDSGVQDDLGAPPEMQHVDYIPIDESEAEELLAVARTATSQDLGKEVKLMSSDPPLPPLPDAPIEPEPINLDLYTDKDSRKIAEKEYKRFTKAYQQAVKDRENAVKDRRKLIEKREKKTRQEQERQLKADEKQRLKEEKEGEKKKAAAAATAAKAKGKENERKASDTSSMQDDKPKRDKKFCMLPPKYGGQIDKCWVRIYMEGVDEVGAHCGLFFPGPQYESLVGNVGARIGKWVGEDATRRAITEAEMAD</sequence>
<reference evidence="2" key="1">
    <citation type="journal article" date="2021" name="IMA Fungus">
        <title>Genomic characterization of three marine fungi, including Emericellopsis atlantica sp. nov. with signatures of a generalist lifestyle and marine biomass degradation.</title>
        <authorList>
            <person name="Hagestad O.C."/>
            <person name="Hou L."/>
            <person name="Andersen J.H."/>
            <person name="Hansen E.H."/>
            <person name="Altermark B."/>
            <person name="Li C."/>
            <person name="Kuhnert E."/>
            <person name="Cox R.J."/>
            <person name="Crous P.W."/>
            <person name="Spatafora J.W."/>
            <person name="Lail K."/>
            <person name="Amirebrahimi M."/>
            <person name="Lipzen A."/>
            <person name="Pangilinan J."/>
            <person name="Andreopoulos W."/>
            <person name="Hayes R.D."/>
            <person name="Ng V."/>
            <person name="Grigoriev I.V."/>
            <person name="Jackson S.A."/>
            <person name="Sutton T.D.S."/>
            <person name="Dobson A.D.W."/>
            <person name="Rama T."/>
        </authorList>
    </citation>
    <scope>NUCLEOTIDE SEQUENCE</scope>
    <source>
        <strain evidence="2">TRa018bII</strain>
    </source>
</reference>
<feature type="region of interest" description="Disordered" evidence="1">
    <location>
        <begin position="590"/>
        <end position="678"/>
    </location>
</feature>
<feature type="region of interest" description="Disordered" evidence="1">
    <location>
        <begin position="544"/>
        <end position="566"/>
    </location>
</feature>
<dbReference type="Proteomes" id="UP000824998">
    <property type="component" value="Unassembled WGS sequence"/>
</dbReference>